<evidence type="ECO:0000313" key="2">
    <source>
        <dbReference type="EMBL" id="CAK0801042.1"/>
    </source>
</evidence>
<protein>
    <submittedName>
        <fullName evidence="2">Uncharacterized protein</fullName>
    </submittedName>
</protein>
<dbReference type="EMBL" id="CAUYUJ010002497">
    <property type="protein sequence ID" value="CAK0801042.1"/>
    <property type="molecule type" value="Genomic_DNA"/>
</dbReference>
<feature type="compositionally biased region" description="Polar residues" evidence="1">
    <location>
        <begin position="345"/>
        <end position="355"/>
    </location>
</feature>
<proteinExistence type="predicted"/>
<evidence type="ECO:0000313" key="3">
    <source>
        <dbReference type="Proteomes" id="UP001189429"/>
    </source>
</evidence>
<dbReference type="Proteomes" id="UP001189429">
    <property type="component" value="Unassembled WGS sequence"/>
</dbReference>
<feature type="compositionally biased region" description="Low complexity" evidence="1">
    <location>
        <begin position="293"/>
        <end position="306"/>
    </location>
</feature>
<comment type="caution">
    <text evidence="2">The sequence shown here is derived from an EMBL/GenBank/DDBJ whole genome shotgun (WGS) entry which is preliminary data.</text>
</comment>
<organism evidence="2 3">
    <name type="scientific">Prorocentrum cordatum</name>
    <dbReference type="NCBI Taxonomy" id="2364126"/>
    <lineage>
        <taxon>Eukaryota</taxon>
        <taxon>Sar</taxon>
        <taxon>Alveolata</taxon>
        <taxon>Dinophyceae</taxon>
        <taxon>Prorocentrales</taxon>
        <taxon>Prorocentraceae</taxon>
        <taxon>Prorocentrum</taxon>
    </lineage>
</organism>
<feature type="region of interest" description="Disordered" evidence="1">
    <location>
        <begin position="290"/>
        <end position="385"/>
    </location>
</feature>
<keyword evidence="3" id="KW-1185">Reference proteome</keyword>
<gene>
    <name evidence="2" type="ORF">PCOR1329_LOCUS9036</name>
</gene>
<feature type="non-terminal residue" evidence="2">
    <location>
        <position position="385"/>
    </location>
</feature>
<sequence length="385" mass="41635">MAPKRKAETSAAQDRKKAKASQAVQESNAEAGRSTVNDWMDKNPSKIADLALWLMGGGFNVEAKEKVEGEMSRGTLAIADLPKKWMKDFLGKLEPALDGDLMQTIYENDPSKILALWKLAQAIPNEEPDGKPSKIAKYYPRNYIGLEHVAHLRYTAFGYRLRRFAKLIADMKTMFEECDKKQMKELVVSLCIDSVGVWAVKARLTELGDETGEIDLVHPSGLRVPCEKALGIDMNSIFTCNLFDNGATVTNSLGLNIKVVDILNRASVKLPRPDTTLFIKAGWDVVKGEDVSPSKSASSVGAGSSPQLAIGDGPRTPALLDRASDAVSTAESPGPAVSPQPVADDSQTQTQSLPNVSPPPTPPPQISRSMSLGVESTGELNLDDF</sequence>
<feature type="compositionally biased region" description="Pro residues" evidence="1">
    <location>
        <begin position="356"/>
        <end position="365"/>
    </location>
</feature>
<evidence type="ECO:0000256" key="1">
    <source>
        <dbReference type="SAM" id="MobiDB-lite"/>
    </source>
</evidence>
<name>A0ABN9Q5M0_9DINO</name>
<feature type="region of interest" description="Disordered" evidence="1">
    <location>
        <begin position="1"/>
        <end position="40"/>
    </location>
</feature>
<reference evidence="2" key="1">
    <citation type="submission" date="2023-10" db="EMBL/GenBank/DDBJ databases">
        <authorList>
            <person name="Chen Y."/>
            <person name="Shah S."/>
            <person name="Dougan E. K."/>
            <person name="Thang M."/>
            <person name="Chan C."/>
        </authorList>
    </citation>
    <scope>NUCLEOTIDE SEQUENCE [LARGE SCALE GENOMIC DNA]</scope>
</reference>
<accession>A0ABN9Q5M0</accession>